<dbReference type="VEuPathDB" id="PiroplasmaDB:BBBOND_0109960"/>
<dbReference type="PROSITE" id="PS51701">
    <property type="entry name" value="6_CYS"/>
    <property type="match status" value="2"/>
</dbReference>
<feature type="chain" id="PRO_5001595894" description="6-Cys domain-containing protein" evidence="8">
    <location>
        <begin position="18"/>
        <end position="955"/>
    </location>
</feature>
<dbReference type="InterPro" id="IPR010884">
    <property type="entry name" value="6_CYS_dom"/>
</dbReference>
<keyword evidence="3" id="KW-1003">Cell membrane</keyword>
<protein>
    <recommendedName>
        <fullName evidence="9">6-Cys domain-containing protein</fullName>
    </recommendedName>
</protein>
<dbReference type="Proteomes" id="UP000033188">
    <property type="component" value="Chromosome 1"/>
</dbReference>
<keyword evidence="4 8" id="KW-0732">Signal</keyword>
<name>A0A061D250_BABBI</name>
<evidence type="ECO:0000256" key="1">
    <source>
        <dbReference type="ARBA" id="ARBA00004236"/>
    </source>
</evidence>
<feature type="signal peptide" evidence="8">
    <location>
        <begin position="1"/>
        <end position="17"/>
    </location>
</feature>
<feature type="domain" description="6-Cys" evidence="9">
    <location>
        <begin position="826"/>
        <end position="955"/>
    </location>
</feature>
<proteinExistence type="predicted"/>
<keyword evidence="11" id="KW-1185">Reference proteome</keyword>
<keyword evidence="5" id="KW-0472">Membrane</keyword>
<evidence type="ECO:0000256" key="6">
    <source>
        <dbReference type="ARBA" id="ARBA00023157"/>
    </source>
</evidence>
<evidence type="ECO:0000256" key="8">
    <source>
        <dbReference type="SAM" id="SignalP"/>
    </source>
</evidence>
<dbReference type="AlphaFoldDB" id="A0A061D250"/>
<reference evidence="11" key="1">
    <citation type="journal article" date="2014" name="Nucleic Acids Res.">
        <title>The evolutionary dynamics of variant antigen genes in Babesia reveal a history of genomic innovation underlying host-parasite interaction.</title>
        <authorList>
            <person name="Jackson A.P."/>
            <person name="Otto T.D."/>
            <person name="Darby A."/>
            <person name="Ramaprasad A."/>
            <person name="Xia D."/>
            <person name="Echaide I.E."/>
            <person name="Farber M."/>
            <person name="Gahlot S."/>
            <person name="Gamble J."/>
            <person name="Gupta D."/>
            <person name="Gupta Y."/>
            <person name="Jackson L."/>
            <person name="Malandrin L."/>
            <person name="Malas T.B."/>
            <person name="Moussa E."/>
            <person name="Nair M."/>
            <person name="Reid A.J."/>
            <person name="Sanders M."/>
            <person name="Sharma J."/>
            <person name="Tracey A."/>
            <person name="Quail M.A."/>
            <person name="Weir W."/>
            <person name="Wastling J.M."/>
            <person name="Hall N."/>
            <person name="Willadsen P."/>
            <person name="Lingelbach K."/>
            <person name="Shiels B."/>
            <person name="Tait A."/>
            <person name="Berriman M."/>
            <person name="Allred D.R."/>
            <person name="Pain A."/>
        </authorList>
    </citation>
    <scope>NUCLEOTIDE SEQUENCE [LARGE SCALE GENOMIC DNA]</scope>
    <source>
        <strain evidence="11">Bond</strain>
    </source>
</reference>
<gene>
    <name evidence="10" type="ORF">BBBOND_0109960</name>
</gene>
<sequence length="955" mass="107593">MKYLWAICALLLPPVIGDDFWCDFGRPENSLITNAVVICHVHLNDDINASVVCPHEVNDTDYVWHPKPSDDDPTQLNTYVSESDNFRSFPISEVIKSEATKSLIFAVSALSGKTLDIIPIDELVAITEHRLIFICGPRNLVLSDTLQRLLGRLKYTRGIQKVPWTAETPLNQEVKKIGQGLGVFFLYRGREYQPFQGCGTRDSPLFAAGNEVIVDPVTGTRSCVVDPMSESRIGFVCDDVVVPSKCMKLLIDKNGTMGEAPLPHLYSRFKRKSPWVIAKYFSGLALPPIDGECRCMHYVGQKVKAKLIIRTKKEYVCDIASMIMRDQFRHIRGHWCSVVLHPGSTLTIRFPPRFVNSVSADKDSDGSDDEYAPRVPFSTLPYVRDYESEFQPEDLITLRQQTNYYDLETYEEVSYHRALAGDALELDVSQMERGEVTLKYNAGKPLTIRNGHNSFFYHWTMISRNAMNPTKIRAIINVSFAFTHKYDIAGCDRSTPGLFNPEKSAPHCSFRTVGNGIGKTYECSYSEYFNGSSVGINCGSDDILMPSNCDSTMYDLDSNSIVPLPQYFRKTAVSPIRGFQAFLISFTGTRPVSYGCVCVDKHGKETARIVLQFNDKKERTYKVSRNNEPLTLHPYFTLPWSEVGLVSEGFTPPEHLVLHNVSQKSIILDIGTSLYMGCDPDVQVFANYRRIQTAWFPTEHHLFYYSANEMPYGYELVRKKYNESFATTPGALKVVYDDMYDRNGNEKLTVKTSKEGIIISKDITNTQYVPVIFVCGKRPEASDLSDIIGKPSTSKAPSEPIHHASWTSMGYTWNVIKIKVKTTDPYMQGCGVTYESTELFKPETRKLYDANGREVGCKIDLQASGEAAFYCPAPYVLYPPGCFNQVLVDGKVKYLSDISQSLVASRTNHFVTLEFDGSRIGRGETLRMTPPLECQCVTIKGVVLSTIQIKHYYSK</sequence>
<evidence type="ECO:0000256" key="3">
    <source>
        <dbReference type="ARBA" id="ARBA00022475"/>
    </source>
</evidence>
<dbReference type="InterPro" id="IPR038160">
    <property type="entry name" value="6_CYS_dom_sf"/>
</dbReference>
<dbReference type="GO" id="GO:0005886">
    <property type="term" value="C:plasma membrane"/>
    <property type="evidence" value="ECO:0007669"/>
    <property type="project" value="UniProtKB-SubCell"/>
</dbReference>
<keyword evidence="7" id="KW-0325">Glycoprotein</keyword>
<comment type="subcellular location">
    <subcellularLocation>
        <location evidence="1">Cell membrane</location>
    </subcellularLocation>
    <subcellularLocation>
        <location evidence="2">Cell surface</location>
    </subcellularLocation>
</comment>
<keyword evidence="6" id="KW-1015">Disulfide bond</keyword>
<evidence type="ECO:0000313" key="10">
    <source>
        <dbReference type="EMBL" id="CDR94698.1"/>
    </source>
</evidence>
<dbReference type="OrthoDB" id="365660at2759"/>
<dbReference type="RefSeq" id="XP_012766884.1">
    <property type="nucleotide sequence ID" value="XM_012911430.1"/>
</dbReference>
<evidence type="ECO:0000256" key="4">
    <source>
        <dbReference type="ARBA" id="ARBA00022729"/>
    </source>
</evidence>
<dbReference type="EMBL" id="LK391707">
    <property type="protein sequence ID" value="CDR94698.1"/>
    <property type="molecule type" value="Genomic_DNA"/>
</dbReference>
<dbReference type="KEGG" id="bbig:BBBOND_0109960"/>
<dbReference type="GO" id="GO:0009986">
    <property type="term" value="C:cell surface"/>
    <property type="evidence" value="ECO:0007669"/>
    <property type="project" value="UniProtKB-SubCell"/>
</dbReference>
<evidence type="ECO:0000256" key="5">
    <source>
        <dbReference type="ARBA" id="ARBA00023136"/>
    </source>
</evidence>
<evidence type="ECO:0000256" key="2">
    <source>
        <dbReference type="ARBA" id="ARBA00004241"/>
    </source>
</evidence>
<organism evidence="10 11">
    <name type="scientific">Babesia bigemina</name>
    <dbReference type="NCBI Taxonomy" id="5866"/>
    <lineage>
        <taxon>Eukaryota</taxon>
        <taxon>Sar</taxon>
        <taxon>Alveolata</taxon>
        <taxon>Apicomplexa</taxon>
        <taxon>Aconoidasida</taxon>
        <taxon>Piroplasmida</taxon>
        <taxon>Babesiidae</taxon>
        <taxon>Babesia</taxon>
    </lineage>
</organism>
<feature type="domain" description="6-Cys" evidence="9">
    <location>
        <begin position="487"/>
        <end position="618"/>
    </location>
</feature>
<dbReference type="GeneID" id="24563239"/>
<evidence type="ECO:0000259" key="9">
    <source>
        <dbReference type="PROSITE" id="PS51701"/>
    </source>
</evidence>
<evidence type="ECO:0000313" key="11">
    <source>
        <dbReference type="Proteomes" id="UP000033188"/>
    </source>
</evidence>
<dbReference type="Gene3D" id="2.60.40.2860">
    <property type="match status" value="1"/>
</dbReference>
<dbReference type="Pfam" id="PF07422">
    <property type="entry name" value="s48_45"/>
    <property type="match status" value="1"/>
</dbReference>
<accession>A0A061D250</accession>
<evidence type="ECO:0000256" key="7">
    <source>
        <dbReference type="ARBA" id="ARBA00023180"/>
    </source>
</evidence>